<gene>
    <name evidence="1" type="ORF">LCGC14_0252090</name>
</gene>
<dbReference type="AlphaFoldDB" id="A0A0F9UL12"/>
<accession>A0A0F9UL12</accession>
<protein>
    <submittedName>
        <fullName evidence="1">Uncharacterized protein</fullName>
    </submittedName>
</protein>
<comment type="caution">
    <text evidence="1">The sequence shown here is derived from an EMBL/GenBank/DDBJ whole genome shotgun (WGS) entry which is preliminary data.</text>
</comment>
<dbReference type="EMBL" id="LAZR01000131">
    <property type="protein sequence ID" value="KKN88137.1"/>
    <property type="molecule type" value="Genomic_DNA"/>
</dbReference>
<evidence type="ECO:0000313" key="1">
    <source>
        <dbReference type="EMBL" id="KKN88137.1"/>
    </source>
</evidence>
<reference evidence="1" key="1">
    <citation type="journal article" date="2015" name="Nature">
        <title>Complex archaea that bridge the gap between prokaryotes and eukaryotes.</title>
        <authorList>
            <person name="Spang A."/>
            <person name="Saw J.H."/>
            <person name="Jorgensen S.L."/>
            <person name="Zaremba-Niedzwiedzka K."/>
            <person name="Martijn J."/>
            <person name="Lind A.E."/>
            <person name="van Eijk R."/>
            <person name="Schleper C."/>
            <person name="Guy L."/>
            <person name="Ettema T.J."/>
        </authorList>
    </citation>
    <scope>NUCLEOTIDE SEQUENCE</scope>
</reference>
<sequence>MSTWTKLKPLEGGNNPCRNCPPIYPKLKMHRRIAVGFGFAGVSKGGEQVWTENGNEEWADMPTLMTFENMARKDPDHSWEVVMHGPLHGETYQRQGRNLWVLIEKNEGFA</sequence>
<name>A0A0F9UL12_9ZZZZ</name>
<proteinExistence type="predicted"/>
<organism evidence="1">
    <name type="scientific">marine sediment metagenome</name>
    <dbReference type="NCBI Taxonomy" id="412755"/>
    <lineage>
        <taxon>unclassified sequences</taxon>
        <taxon>metagenomes</taxon>
        <taxon>ecological metagenomes</taxon>
    </lineage>
</organism>